<keyword evidence="1" id="KW-1133">Transmembrane helix</keyword>
<dbReference type="EMBL" id="RSCK01000130">
    <property type="protein sequence ID" value="RUT01156.1"/>
    <property type="molecule type" value="Genomic_DNA"/>
</dbReference>
<gene>
    <name evidence="2" type="ORF">DSM107010_65990</name>
</gene>
<dbReference type="Proteomes" id="UP000282574">
    <property type="component" value="Unassembled WGS sequence"/>
</dbReference>
<keyword evidence="3" id="KW-1185">Reference proteome</keyword>
<evidence type="ECO:0000256" key="1">
    <source>
        <dbReference type="SAM" id="Phobius"/>
    </source>
</evidence>
<keyword evidence="1" id="KW-0472">Membrane</keyword>
<accession>A0AB37UA11</accession>
<proteinExistence type="predicted"/>
<dbReference type="AlphaFoldDB" id="A0AB37UA11"/>
<evidence type="ECO:0000313" key="2">
    <source>
        <dbReference type="EMBL" id="RUT01156.1"/>
    </source>
</evidence>
<organism evidence="2 3">
    <name type="scientific">Chroococcidiopsis cubana SAG 39.79</name>
    <dbReference type="NCBI Taxonomy" id="388085"/>
    <lineage>
        <taxon>Bacteria</taxon>
        <taxon>Bacillati</taxon>
        <taxon>Cyanobacteriota</taxon>
        <taxon>Cyanophyceae</taxon>
        <taxon>Chroococcidiopsidales</taxon>
        <taxon>Chroococcidiopsidaceae</taxon>
        <taxon>Chroococcidiopsis</taxon>
    </lineage>
</organism>
<comment type="caution">
    <text evidence="2">The sequence shown here is derived from an EMBL/GenBank/DDBJ whole genome shotgun (WGS) entry which is preliminary data.</text>
</comment>
<feature type="transmembrane region" description="Helical" evidence="1">
    <location>
        <begin position="16"/>
        <end position="36"/>
    </location>
</feature>
<reference evidence="2 3" key="1">
    <citation type="journal article" date="2019" name="Genome Biol. Evol.">
        <title>Day and night: Metabolic profiles and evolutionary relationships of six axenic non-marine cyanobacteria.</title>
        <authorList>
            <person name="Will S.E."/>
            <person name="Henke P."/>
            <person name="Boedeker C."/>
            <person name="Huang S."/>
            <person name="Brinkmann H."/>
            <person name="Rohde M."/>
            <person name="Jarek M."/>
            <person name="Friedl T."/>
            <person name="Seufert S."/>
            <person name="Schumacher M."/>
            <person name="Overmann J."/>
            <person name="Neumann-Schaal M."/>
            <person name="Petersen J."/>
        </authorList>
    </citation>
    <scope>NUCLEOTIDE SEQUENCE [LARGE SCALE GENOMIC DNA]</scope>
    <source>
        <strain evidence="2 3">SAG 39.79</strain>
    </source>
</reference>
<keyword evidence="1" id="KW-0812">Transmembrane</keyword>
<protein>
    <submittedName>
        <fullName evidence="2">Uncharacterized protein</fullName>
    </submittedName>
</protein>
<sequence>MSVSRQSRSKPIWERIPLYLQIVIALILAIGLGVLLGGGNPSPSAAEFSKGLAIPCTLVL</sequence>
<evidence type="ECO:0000313" key="3">
    <source>
        <dbReference type="Proteomes" id="UP000282574"/>
    </source>
</evidence>
<name>A0AB37UA11_9CYAN</name>